<proteinExistence type="predicted"/>
<sequence>MRASTRPLFWTAAVVTALALPAGARAQQPLAPIQVSARTAEADRLDERAVAYEETGSRRKWAKAAGLREKAASLRAPEDPQAFRSLQTAAYVRHALKQPGMALSLMQRAADQALARGDVFNAASAYADVAAIAQELRDNDRARASVEKSALLTRSPLLSAPDREWLQHRLAQTTMTLPVVASAPTQP</sequence>
<dbReference type="Proteomes" id="UP001161325">
    <property type="component" value="Unassembled WGS sequence"/>
</dbReference>
<evidence type="ECO:0000313" key="3">
    <source>
        <dbReference type="Proteomes" id="UP001161325"/>
    </source>
</evidence>
<keyword evidence="1" id="KW-0732">Signal</keyword>
<dbReference type="AlphaFoldDB" id="A0AA37V4V6"/>
<gene>
    <name evidence="2" type="ORF">rosag_49200</name>
</gene>
<accession>A0AA37V4V6</accession>
<comment type="caution">
    <text evidence="2">The sequence shown here is derived from an EMBL/GenBank/DDBJ whole genome shotgun (WGS) entry which is preliminary data.</text>
</comment>
<feature type="chain" id="PRO_5041229196" evidence="1">
    <location>
        <begin position="27"/>
        <end position="187"/>
    </location>
</feature>
<evidence type="ECO:0000256" key="1">
    <source>
        <dbReference type="SAM" id="SignalP"/>
    </source>
</evidence>
<dbReference type="SUPFAM" id="SSF48452">
    <property type="entry name" value="TPR-like"/>
    <property type="match status" value="1"/>
</dbReference>
<dbReference type="EMBL" id="BRXS01000010">
    <property type="protein sequence ID" value="GLC28407.1"/>
    <property type="molecule type" value="Genomic_DNA"/>
</dbReference>
<keyword evidence="3" id="KW-1185">Reference proteome</keyword>
<dbReference type="RefSeq" id="WP_284352805.1">
    <property type="nucleotide sequence ID" value="NZ_BRXS01000010.1"/>
</dbReference>
<name>A0AA37V4V6_9BACT</name>
<reference evidence="2" key="1">
    <citation type="submission" date="2022-08" db="EMBL/GenBank/DDBJ databases">
        <title>Draft genome sequencing of Roseisolibacter agri AW1220.</title>
        <authorList>
            <person name="Tobiishi Y."/>
            <person name="Tonouchi A."/>
        </authorList>
    </citation>
    <scope>NUCLEOTIDE SEQUENCE</scope>
    <source>
        <strain evidence="2">AW1220</strain>
    </source>
</reference>
<organism evidence="2 3">
    <name type="scientific">Roseisolibacter agri</name>
    <dbReference type="NCBI Taxonomy" id="2014610"/>
    <lineage>
        <taxon>Bacteria</taxon>
        <taxon>Pseudomonadati</taxon>
        <taxon>Gemmatimonadota</taxon>
        <taxon>Gemmatimonadia</taxon>
        <taxon>Gemmatimonadales</taxon>
        <taxon>Gemmatimonadaceae</taxon>
        <taxon>Roseisolibacter</taxon>
    </lineage>
</organism>
<feature type="signal peptide" evidence="1">
    <location>
        <begin position="1"/>
        <end position="26"/>
    </location>
</feature>
<evidence type="ECO:0000313" key="2">
    <source>
        <dbReference type="EMBL" id="GLC28407.1"/>
    </source>
</evidence>
<dbReference type="InterPro" id="IPR011990">
    <property type="entry name" value="TPR-like_helical_dom_sf"/>
</dbReference>
<protein>
    <submittedName>
        <fullName evidence="2">Uncharacterized protein</fullName>
    </submittedName>
</protein>